<feature type="compositionally biased region" description="Basic and acidic residues" evidence="1">
    <location>
        <begin position="68"/>
        <end position="87"/>
    </location>
</feature>
<comment type="caution">
    <text evidence="2">The sequence shown here is derived from an EMBL/GenBank/DDBJ whole genome shotgun (WGS) entry which is preliminary data.</text>
</comment>
<name>A0A1V4KM51_PATFA</name>
<protein>
    <submittedName>
        <fullName evidence="2">Uncharacterized protein</fullName>
    </submittedName>
</protein>
<sequence>MDRESAFVSKGERTLKRWKVQIDRYCQRDLGFGNHDNALHQVTSIQSPVGDLSRDSVHWSQEGRAQWRKGDNHKEGPCGDGSREIFT</sequence>
<evidence type="ECO:0000313" key="3">
    <source>
        <dbReference type="Proteomes" id="UP000190648"/>
    </source>
</evidence>
<keyword evidence="3" id="KW-1185">Reference proteome</keyword>
<reference evidence="2 3" key="1">
    <citation type="submission" date="2016-02" db="EMBL/GenBank/DDBJ databases">
        <title>Band-tailed pigeon sequencing and assembly.</title>
        <authorList>
            <person name="Soares A.E."/>
            <person name="Novak B.J."/>
            <person name="Rice E.S."/>
            <person name="O'Connell B."/>
            <person name="Chang D."/>
            <person name="Weber S."/>
            <person name="Shapiro B."/>
        </authorList>
    </citation>
    <scope>NUCLEOTIDE SEQUENCE [LARGE SCALE GENOMIC DNA]</scope>
    <source>
        <strain evidence="2">BTP2013</strain>
        <tissue evidence="2">Blood</tissue>
    </source>
</reference>
<organism evidence="2 3">
    <name type="scientific">Patagioenas fasciata monilis</name>
    <dbReference type="NCBI Taxonomy" id="372326"/>
    <lineage>
        <taxon>Eukaryota</taxon>
        <taxon>Metazoa</taxon>
        <taxon>Chordata</taxon>
        <taxon>Craniata</taxon>
        <taxon>Vertebrata</taxon>
        <taxon>Euteleostomi</taxon>
        <taxon>Archelosauria</taxon>
        <taxon>Archosauria</taxon>
        <taxon>Dinosauria</taxon>
        <taxon>Saurischia</taxon>
        <taxon>Theropoda</taxon>
        <taxon>Coelurosauria</taxon>
        <taxon>Aves</taxon>
        <taxon>Neognathae</taxon>
        <taxon>Neoaves</taxon>
        <taxon>Columbimorphae</taxon>
        <taxon>Columbiformes</taxon>
        <taxon>Columbidae</taxon>
        <taxon>Patagioenas</taxon>
    </lineage>
</organism>
<proteinExistence type="predicted"/>
<evidence type="ECO:0000313" key="2">
    <source>
        <dbReference type="EMBL" id="OPJ85524.1"/>
    </source>
</evidence>
<dbReference type="AlphaFoldDB" id="A0A1V4KM51"/>
<evidence type="ECO:0000256" key="1">
    <source>
        <dbReference type="SAM" id="MobiDB-lite"/>
    </source>
</evidence>
<accession>A0A1V4KM51</accession>
<gene>
    <name evidence="2" type="ORF">AV530_001741</name>
</gene>
<dbReference type="EMBL" id="LSYS01002834">
    <property type="protein sequence ID" value="OPJ85524.1"/>
    <property type="molecule type" value="Genomic_DNA"/>
</dbReference>
<dbReference type="Proteomes" id="UP000190648">
    <property type="component" value="Unassembled WGS sequence"/>
</dbReference>
<feature type="region of interest" description="Disordered" evidence="1">
    <location>
        <begin position="50"/>
        <end position="87"/>
    </location>
</feature>